<dbReference type="GO" id="GO:0070967">
    <property type="term" value="F:coenzyme F420 binding"/>
    <property type="evidence" value="ECO:0007669"/>
    <property type="project" value="TreeGrafter"/>
</dbReference>
<comment type="caution">
    <text evidence="3">The sequence shown here is derived from an EMBL/GenBank/DDBJ whole genome shotgun (WGS) entry which is preliminary data.</text>
</comment>
<dbReference type="Pfam" id="PF04075">
    <property type="entry name" value="F420H2_quin_red"/>
    <property type="match status" value="1"/>
</dbReference>
<dbReference type="PANTHER" id="PTHR39428:SF3">
    <property type="entry name" value="DEAZAFLAVIN-DEPENDENT NITROREDUCTASE"/>
    <property type="match status" value="1"/>
</dbReference>
<proteinExistence type="inferred from homology"/>
<gene>
    <name evidence="3" type="ORF">E6C70_07860</name>
</gene>
<comment type="similarity">
    <text evidence="1">Belongs to the F420H(2)-dependent quinone reductase family.</text>
</comment>
<dbReference type="OrthoDB" id="8225825at2"/>
<comment type="catalytic activity">
    <reaction evidence="2">
        <text>oxidized coenzyme F420-(gamma-L-Glu)(n) + a quinol + H(+) = reduced coenzyme F420-(gamma-L-Glu)(n) + a quinone</text>
        <dbReference type="Rhea" id="RHEA:39663"/>
        <dbReference type="Rhea" id="RHEA-COMP:12939"/>
        <dbReference type="Rhea" id="RHEA-COMP:14378"/>
        <dbReference type="ChEBI" id="CHEBI:15378"/>
        <dbReference type="ChEBI" id="CHEBI:24646"/>
        <dbReference type="ChEBI" id="CHEBI:132124"/>
        <dbReference type="ChEBI" id="CHEBI:133980"/>
        <dbReference type="ChEBI" id="CHEBI:139511"/>
    </reaction>
</comment>
<dbReference type="AlphaFoldDB" id="A0A4S4FU46"/>
<evidence type="ECO:0000313" key="4">
    <source>
        <dbReference type="Proteomes" id="UP000307380"/>
    </source>
</evidence>
<evidence type="ECO:0000256" key="1">
    <source>
        <dbReference type="ARBA" id="ARBA00008710"/>
    </source>
</evidence>
<sequence>MSDWNAQIIDEFRRNGGTTQRFGDSLVILHTVGARSGELRLNPVMAIGQPDGSWHVAASKQGADTNPAWLANLRANPQVEIEAGSSGGVTTVPVTADVLTGGDRDAAWEQFSVNPGFAAYQEKTTRVIPVVKLTRRSA</sequence>
<dbReference type="EMBL" id="SSSN01000005">
    <property type="protein sequence ID" value="THG34203.1"/>
    <property type="molecule type" value="Genomic_DNA"/>
</dbReference>
<keyword evidence="4" id="KW-1185">Reference proteome</keyword>
<name>A0A4S4FU46_9MICO</name>
<evidence type="ECO:0000313" key="3">
    <source>
        <dbReference type="EMBL" id="THG34203.1"/>
    </source>
</evidence>
<dbReference type="NCBIfam" id="TIGR00026">
    <property type="entry name" value="hi_GC_TIGR00026"/>
    <property type="match status" value="1"/>
</dbReference>
<organism evidence="3 4">
    <name type="scientific">Orlajensenia flava</name>
    <dbReference type="NCBI Taxonomy" id="2565934"/>
    <lineage>
        <taxon>Bacteria</taxon>
        <taxon>Bacillati</taxon>
        <taxon>Actinomycetota</taxon>
        <taxon>Actinomycetes</taxon>
        <taxon>Micrococcales</taxon>
        <taxon>Microbacteriaceae</taxon>
        <taxon>Orlajensenia</taxon>
    </lineage>
</organism>
<dbReference type="GO" id="GO:0016491">
    <property type="term" value="F:oxidoreductase activity"/>
    <property type="evidence" value="ECO:0007669"/>
    <property type="project" value="InterPro"/>
</dbReference>
<dbReference type="GO" id="GO:0005886">
    <property type="term" value="C:plasma membrane"/>
    <property type="evidence" value="ECO:0007669"/>
    <property type="project" value="TreeGrafter"/>
</dbReference>
<dbReference type="Proteomes" id="UP000307380">
    <property type="component" value="Unassembled WGS sequence"/>
</dbReference>
<reference evidence="3 4" key="1">
    <citation type="submission" date="2019-04" db="EMBL/GenBank/DDBJ databases">
        <authorList>
            <person name="Jiang L."/>
        </authorList>
    </citation>
    <scope>NUCLEOTIDE SEQUENCE [LARGE SCALE GENOMIC DNA]</scope>
    <source>
        <strain evidence="3 4">YIM 131861</strain>
    </source>
</reference>
<protein>
    <submittedName>
        <fullName evidence="3">Nitroreductase family deazaflavin-dependent oxidoreductase</fullName>
    </submittedName>
</protein>
<dbReference type="Gene3D" id="2.30.110.10">
    <property type="entry name" value="Electron Transport, Fmn-binding Protein, Chain A"/>
    <property type="match status" value="1"/>
</dbReference>
<dbReference type="InterPro" id="IPR004378">
    <property type="entry name" value="F420H2_quin_Rdtase"/>
</dbReference>
<evidence type="ECO:0000256" key="2">
    <source>
        <dbReference type="ARBA" id="ARBA00049106"/>
    </source>
</evidence>
<dbReference type="InterPro" id="IPR012349">
    <property type="entry name" value="Split_barrel_FMN-bd"/>
</dbReference>
<accession>A0A4S4FU46</accession>
<dbReference type="RefSeq" id="WP_136424001.1">
    <property type="nucleotide sequence ID" value="NZ_OZ241748.1"/>
</dbReference>
<dbReference type="PANTHER" id="PTHR39428">
    <property type="entry name" value="F420H(2)-DEPENDENT QUINONE REDUCTASE RV1261C"/>
    <property type="match status" value="1"/>
</dbReference>